<dbReference type="InterPro" id="IPR050348">
    <property type="entry name" value="Protein-Tyr_Phosphatase"/>
</dbReference>
<evidence type="ECO:0000313" key="2">
    <source>
        <dbReference type="EMBL" id="WAR16734.1"/>
    </source>
</evidence>
<protein>
    <submittedName>
        <fullName evidence="2">PTPRC-like protein</fullName>
    </submittedName>
</protein>
<dbReference type="Pfam" id="PF00102">
    <property type="entry name" value="Y_phosphatase"/>
    <property type="match status" value="1"/>
</dbReference>
<evidence type="ECO:0000313" key="3">
    <source>
        <dbReference type="Proteomes" id="UP001164746"/>
    </source>
</evidence>
<dbReference type="CDD" id="cd00047">
    <property type="entry name" value="PTPc"/>
    <property type="match status" value="1"/>
</dbReference>
<keyword evidence="3" id="KW-1185">Reference proteome</keyword>
<reference evidence="2" key="1">
    <citation type="submission" date="2022-11" db="EMBL/GenBank/DDBJ databases">
        <title>Centuries of genome instability and evolution in soft-shell clam transmissible cancer (bioRxiv).</title>
        <authorList>
            <person name="Hart S.F.M."/>
            <person name="Yonemitsu M.A."/>
            <person name="Giersch R.M."/>
            <person name="Beal B.F."/>
            <person name="Arriagada G."/>
            <person name="Davis B.W."/>
            <person name="Ostrander E.A."/>
            <person name="Goff S.P."/>
            <person name="Metzger M.J."/>
        </authorList>
    </citation>
    <scope>NUCLEOTIDE SEQUENCE</scope>
    <source>
        <strain evidence="2">MELC-2E11</strain>
        <tissue evidence="2">Siphon/mantle</tissue>
    </source>
</reference>
<accession>A0ABY7F6G1</accession>
<dbReference type="SUPFAM" id="SSF52799">
    <property type="entry name" value="(Phosphotyrosine protein) phosphatases II"/>
    <property type="match status" value="1"/>
</dbReference>
<dbReference type="Gene3D" id="3.90.190.10">
    <property type="entry name" value="Protein tyrosine phosphatase superfamily"/>
    <property type="match status" value="1"/>
</dbReference>
<dbReference type="PANTHER" id="PTHR19134">
    <property type="entry name" value="RECEPTOR-TYPE TYROSINE-PROTEIN PHOSPHATASE"/>
    <property type="match status" value="1"/>
</dbReference>
<gene>
    <name evidence="2" type="ORF">MAR_031328</name>
</gene>
<dbReference type="EMBL" id="CP111021">
    <property type="protein sequence ID" value="WAR16734.1"/>
    <property type="molecule type" value="Genomic_DNA"/>
</dbReference>
<dbReference type="Proteomes" id="UP001164746">
    <property type="component" value="Chromosome 10"/>
</dbReference>
<dbReference type="PANTHER" id="PTHR19134:SF561">
    <property type="entry name" value="PROTEIN TYROSINE PHOSPHATASE 36E, ISOFORM A"/>
    <property type="match status" value="1"/>
</dbReference>
<dbReference type="InterPro" id="IPR029021">
    <property type="entry name" value="Prot-tyrosine_phosphatase-like"/>
</dbReference>
<dbReference type="SMART" id="SM00194">
    <property type="entry name" value="PTPc"/>
    <property type="match status" value="1"/>
</dbReference>
<dbReference type="InterPro" id="IPR000242">
    <property type="entry name" value="PTP_cat"/>
</dbReference>
<dbReference type="PROSITE" id="PS50055">
    <property type="entry name" value="TYR_PHOSPHATASE_PTP"/>
    <property type="match status" value="1"/>
</dbReference>
<sequence length="143" mass="16812">MTKQLGDFGQFWRMVWQQKVEKIVTLTQLVEGKKTKCERYWPDHNPSKIYGDIEVVCNDENKYADFNWRQLTLSKFTSWLDKDIPDDVTSIIEFRQRVNALSNTSAGPIVVHCRITEDLTPFPSDYTLKNNTERLLKQYYGIA</sequence>
<feature type="domain" description="Tyrosine-protein phosphatase" evidence="1">
    <location>
        <begin position="1"/>
        <end position="113"/>
    </location>
</feature>
<name>A0ABY7F6G1_MYAAR</name>
<proteinExistence type="predicted"/>
<organism evidence="2 3">
    <name type="scientific">Mya arenaria</name>
    <name type="common">Soft-shell clam</name>
    <dbReference type="NCBI Taxonomy" id="6604"/>
    <lineage>
        <taxon>Eukaryota</taxon>
        <taxon>Metazoa</taxon>
        <taxon>Spiralia</taxon>
        <taxon>Lophotrochozoa</taxon>
        <taxon>Mollusca</taxon>
        <taxon>Bivalvia</taxon>
        <taxon>Autobranchia</taxon>
        <taxon>Heteroconchia</taxon>
        <taxon>Euheterodonta</taxon>
        <taxon>Imparidentia</taxon>
        <taxon>Neoheterodontei</taxon>
        <taxon>Myida</taxon>
        <taxon>Myoidea</taxon>
        <taxon>Myidae</taxon>
        <taxon>Mya</taxon>
    </lineage>
</organism>
<evidence type="ECO:0000259" key="1">
    <source>
        <dbReference type="PROSITE" id="PS50055"/>
    </source>
</evidence>